<dbReference type="EMBL" id="PUEJ01000005">
    <property type="protein sequence ID" value="PRH86566.1"/>
    <property type="molecule type" value="Genomic_DNA"/>
</dbReference>
<protein>
    <recommendedName>
        <fullName evidence="5">Tyr recombinase domain-containing protein</fullName>
    </recommendedName>
</protein>
<keyword evidence="3" id="KW-0238">DNA-binding</keyword>
<dbReference type="InterPro" id="IPR010998">
    <property type="entry name" value="Integrase_recombinase_N"/>
</dbReference>
<dbReference type="PANTHER" id="PTHR30349">
    <property type="entry name" value="PHAGE INTEGRASE-RELATED"/>
    <property type="match status" value="1"/>
</dbReference>
<dbReference type="InterPro" id="IPR011010">
    <property type="entry name" value="DNA_brk_join_enz"/>
</dbReference>
<keyword evidence="2" id="KW-0229">DNA integration</keyword>
<keyword evidence="4" id="KW-0233">DNA recombination</keyword>
<proteinExistence type="inferred from homology"/>
<feature type="domain" description="Tyr recombinase" evidence="5">
    <location>
        <begin position="114"/>
        <end position="311"/>
    </location>
</feature>
<comment type="caution">
    <text evidence="6">The sequence shown here is derived from an EMBL/GenBank/DDBJ whole genome shotgun (WGS) entry which is preliminary data.</text>
</comment>
<dbReference type="GO" id="GO:0006310">
    <property type="term" value="P:DNA recombination"/>
    <property type="evidence" value="ECO:0007669"/>
    <property type="project" value="UniProtKB-KW"/>
</dbReference>
<dbReference type="InterPro" id="IPR002104">
    <property type="entry name" value="Integrase_catalytic"/>
</dbReference>
<dbReference type="PROSITE" id="PS51898">
    <property type="entry name" value="TYR_RECOMBINASE"/>
    <property type="match status" value="1"/>
</dbReference>
<dbReference type="Gene3D" id="1.10.443.10">
    <property type="entry name" value="Intergrase catalytic core"/>
    <property type="match status" value="1"/>
</dbReference>
<keyword evidence="7" id="KW-1185">Reference proteome</keyword>
<dbReference type="InterPro" id="IPR013762">
    <property type="entry name" value="Integrase-like_cat_sf"/>
</dbReference>
<dbReference type="Gene3D" id="1.10.150.130">
    <property type="match status" value="1"/>
</dbReference>
<evidence type="ECO:0000313" key="6">
    <source>
        <dbReference type="EMBL" id="PRH86566.1"/>
    </source>
</evidence>
<evidence type="ECO:0000313" key="7">
    <source>
        <dbReference type="Proteomes" id="UP000237682"/>
    </source>
</evidence>
<accession>A0A2S9QB43</accession>
<evidence type="ECO:0000256" key="2">
    <source>
        <dbReference type="ARBA" id="ARBA00022908"/>
    </source>
</evidence>
<reference evidence="6 7" key="1">
    <citation type="submission" date="2018-02" db="EMBL/GenBank/DDBJ databases">
        <title>Whole genome sequencing of endophytic bacterium.</title>
        <authorList>
            <person name="Eedara R."/>
            <person name="Podile A.R."/>
        </authorList>
    </citation>
    <scope>NUCLEOTIDE SEQUENCE [LARGE SCALE GENOMIC DNA]</scope>
    <source>
        <strain evidence="6 7">RP1T</strain>
    </source>
</reference>
<dbReference type="AlphaFoldDB" id="A0A2S9QB43"/>
<name>A0A2S9QB43_9HYPH</name>
<evidence type="ECO:0000259" key="5">
    <source>
        <dbReference type="PROSITE" id="PS51898"/>
    </source>
</evidence>
<dbReference type="InterPro" id="IPR050090">
    <property type="entry name" value="Tyrosine_recombinase_XerCD"/>
</dbReference>
<dbReference type="CDD" id="cd00397">
    <property type="entry name" value="DNA_BRE_C"/>
    <property type="match status" value="1"/>
</dbReference>
<gene>
    <name evidence="6" type="ORF">C5L14_14625</name>
</gene>
<dbReference type="Pfam" id="PF00589">
    <property type="entry name" value="Phage_integrase"/>
    <property type="match status" value="1"/>
</dbReference>
<comment type="similarity">
    <text evidence="1">Belongs to the 'phage' integrase family.</text>
</comment>
<dbReference type="Proteomes" id="UP000237682">
    <property type="component" value="Unassembled WGS sequence"/>
</dbReference>
<dbReference type="RefSeq" id="WP_105862796.1">
    <property type="nucleotide sequence ID" value="NZ_PUEJ01000005.1"/>
</dbReference>
<dbReference type="PANTHER" id="PTHR30349:SF64">
    <property type="entry name" value="PROPHAGE INTEGRASE INTD-RELATED"/>
    <property type="match status" value="1"/>
</dbReference>
<evidence type="ECO:0000256" key="4">
    <source>
        <dbReference type="ARBA" id="ARBA00023172"/>
    </source>
</evidence>
<sequence length="314" mass="35307">MDNVILFPGTAGVRPIRETAPGKTTLVAALDTAATAWRDLRSAETMVCQGRMVIQDLTEDLAVRHVEEVTREHIKAMVSKWKEQGYSASTIRKRLIVLKTMGCDTAGITSGVKKAPKWWLNDDHRSRLLTWLRTPVPEGTSLAATRPELADHIEWTHFTGLRIEETLRVKWSGVSFSRGPEVGPPSPFGMDLFVPGTKTEGSQATIPLSGEAGGLLLRRWFAAGCPKGDSKVFPERYDNLQRLWKLCRDHLGLTKSTTCTLKAIRRSAARYLHYDRAMPLDLTRQYLRHSNIQTTMEYLRLTGGASTEEMRRFL</sequence>
<organism evidence="6 7">
    <name type="scientific">Labrys okinawensis</name>
    <dbReference type="NCBI Taxonomy" id="346911"/>
    <lineage>
        <taxon>Bacteria</taxon>
        <taxon>Pseudomonadati</taxon>
        <taxon>Pseudomonadota</taxon>
        <taxon>Alphaproteobacteria</taxon>
        <taxon>Hyphomicrobiales</taxon>
        <taxon>Xanthobacteraceae</taxon>
        <taxon>Labrys</taxon>
    </lineage>
</organism>
<dbReference type="GO" id="GO:0015074">
    <property type="term" value="P:DNA integration"/>
    <property type="evidence" value="ECO:0007669"/>
    <property type="project" value="UniProtKB-KW"/>
</dbReference>
<dbReference type="SUPFAM" id="SSF56349">
    <property type="entry name" value="DNA breaking-rejoining enzymes"/>
    <property type="match status" value="1"/>
</dbReference>
<dbReference type="GO" id="GO:0003677">
    <property type="term" value="F:DNA binding"/>
    <property type="evidence" value="ECO:0007669"/>
    <property type="project" value="UniProtKB-KW"/>
</dbReference>
<evidence type="ECO:0000256" key="3">
    <source>
        <dbReference type="ARBA" id="ARBA00023125"/>
    </source>
</evidence>
<evidence type="ECO:0000256" key="1">
    <source>
        <dbReference type="ARBA" id="ARBA00008857"/>
    </source>
</evidence>
<dbReference type="OrthoDB" id="9808346at2"/>